<feature type="transmembrane region" description="Helical" evidence="7">
    <location>
        <begin position="104"/>
        <end position="123"/>
    </location>
</feature>
<dbReference type="GO" id="GO:0005886">
    <property type="term" value="C:plasma membrane"/>
    <property type="evidence" value="ECO:0007669"/>
    <property type="project" value="UniProtKB-SubCell"/>
</dbReference>
<accession>A0A101JU73</accession>
<dbReference type="Proteomes" id="UP000053937">
    <property type="component" value="Unassembled WGS sequence"/>
</dbReference>
<keyword evidence="9" id="KW-1185">Reference proteome</keyword>
<keyword evidence="2 7" id="KW-1003">Cell membrane</keyword>
<dbReference type="Pfam" id="PF03631">
    <property type="entry name" value="Virul_fac_BrkB"/>
    <property type="match status" value="1"/>
</dbReference>
<evidence type="ECO:0000256" key="5">
    <source>
        <dbReference type="ARBA" id="ARBA00022989"/>
    </source>
</evidence>
<evidence type="ECO:0000256" key="7">
    <source>
        <dbReference type="HAMAP-Rule" id="MF_00672"/>
    </source>
</evidence>
<comment type="caution">
    <text evidence="8">The sequence shown here is derived from an EMBL/GenBank/DDBJ whole genome shotgun (WGS) entry which is preliminary data.</text>
</comment>
<evidence type="ECO:0000313" key="9">
    <source>
        <dbReference type="Proteomes" id="UP000053937"/>
    </source>
</evidence>
<organism evidence="8 9">
    <name type="scientific">Chlorobium limicola</name>
    <dbReference type="NCBI Taxonomy" id="1092"/>
    <lineage>
        <taxon>Bacteria</taxon>
        <taxon>Pseudomonadati</taxon>
        <taxon>Chlorobiota</taxon>
        <taxon>Chlorobiia</taxon>
        <taxon>Chlorobiales</taxon>
        <taxon>Chlorobiaceae</taxon>
        <taxon>Chlorobium/Pelodictyon group</taxon>
        <taxon>Chlorobium</taxon>
    </lineage>
</organism>
<dbReference type="PANTHER" id="PTHR30213">
    <property type="entry name" value="INNER MEMBRANE PROTEIN YHJD"/>
    <property type="match status" value="1"/>
</dbReference>
<dbReference type="PANTHER" id="PTHR30213:SF0">
    <property type="entry name" value="UPF0761 MEMBRANE PROTEIN YIHY"/>
    <property type="match status" value="1"/>
</dbReference>
<protein>
    <recommendedName>
        <fullName evidence="7">UPF0761 membrane protein ASB62_00815</fullName>
    </recommendedName>
</protein>
<dbReference type="RefSeq" id="WP_059138196.1">
    <property type="nucleotide sequence ID" value="NZ_LMBR01000006.1"/>
</dbReference>
<evidence type="ECO:0000256" key="3">
    <source>
        <dbReference type="ARBA" id="ARBA00022519"/>
    </source>
</evidence>
<feature type="transmembrane region" description="Helical" evidence="7">
    <location>
        <begin position="144"/>
        <end position="169"/>
    </location>
</feature>
<keyword evidence="4 7" id="KW-0812">Transmembrane</keyword>
<proteinExistence type="inferred from homology"/>
<feature type="transmembrane region" description="Helical" evidence="7">
    <location>
        <begin position="211"/>
        <end position="228"/>
    </location>
</feature>
<comment type="similarity">
    <text evidence="7">Belongs to the UPF0761 family.</text>
</comment>
<sequence>MTLQPVNATWSFAELQVYFRRLMPFFFKNLRHDNIFLSAGSLAFQTLLSIVPFLAVTLSVLRIFPFFASLNRYLEEFIFQNFIPSAGEDLRIHFEAYIGKTSTVPLIGGLLLFIIALSLISTIDRTLNDIWKVRAPRKPIQAFTLYWTVLTLGPVLIGSSLGASSYVWYTVFTEGPLLEMKIRLISFLPFVNSLLAFLLLYMLVPNRRVKLLHAFSGAVAAALLFELSKKWFVFYVSRFATFEHIYGAISAVPLLFFWIYIGWLVVLTGAELVFSIGNVLMPSVEFVPKRLFPGLAPLFSVLATIWRAQQAGLPVHTGSRVVRGSLSAIAADRIVDLLLLKGVVHETSGGELVVSADLYRMTLFDLYSLIPWEFAVHEDFDGYDDDGSETFASLEKDVTVCLKEKMALPVALLLQDSTIQCI</sequence>
<evidence type="ECO:0000256" key="4">
    <source>
        <dbReference type="ARBA" id="ARBA00022692"/>
    </source>
</evidence>
<evidence type="ECO:0000256" key="2">
    <source>
        <dbReference type="ARBA" id="ARBA00022475"/>
    </source>
</evidence>
<keyword evidence="5 7" id="KW-1133">Transmembrane helix</keyword>
<evidence type="ECO:0000313" key="8">
    <source>
        <dbReference type="EMBL" id="KUL33064.1"/>
    </source>
</evidence>
<dbReference type="OrthoDB" id="9808671at2"/>
<name>A0A101JU73_CHLLI</name>
<feature type="transmembrane region" description="Helical" evidence="7">
    <location>
        <begin position="35"/>
        <end position="64"/>
    </location>
</feature>
<evidence type="ECO:0000256" key="6">
    <source>
        <dbReference type="ARBA" id="ARBA00023136"/>
    </source>
</evidence>
<reference evidence="8 9" key="1">
    <citation type="submission" date="2015-10" db="EMBL/GenBank/DDBJ databases">
        <title>Draft Genome Sequence of Chlorobium limicola strain Frasassi Growing under Artificial Lighting in the Frasassi Cave System.</title>
        <authorList>
            <person name="Mansor M."/>
            <person name="Macalady J."/>
        </authorList>
    </citation>
    <scope>NUCLEOTIDE SEQUENCE [LARGE SCALE GENOMIC DNA]</scope>
    <source>
        <strain evidence="8 9">Frasassi</strain>
    </source>
</reference>
<dbReference type="NCBIfam" id="TIGR00765">
    <property type="entry name" value="yihY_not_rbn"/>
    <property type="match status" value="1"/>
</dbReference>
<dbReference type="HAMAP" id="MF_00672">
    <property type="entry name" value="UPF0761"/>
    <property type="match status" value="1"/>
</dbReference>
<feature type="transmembrane region" description="Helical" evidence="7">
    <location>
        <begin position="184"/>
        <end position="204"/>
    </location>
</feature>
<evidence type="ECO:0000256" key="1">
    <source>
        <dbReference type="ARBA" id="ARBA00004651"/>
    </source>
</evidence>
<gene>
    <name evidence="8" type="ORF">ASB62_00815</name>
</gene>
<comment type="subcellular location">
    <subcellularLocation>
        <location evidence="1 7">Cell membrane</location>
        <topology evidence="1 7">Multi-pass membrane protein</topology>
    </subcellularLocation>
</comment>
<dbReference type="InterPro" id="IPR023679">
    <property type="entry name" value="UPF0761_bac"/>
</dbReference>
<keyword evidence="3" id="KW-0997">Cell inner membrane</keyword>
<dbReference type="EMBL" id="LMBR01000006">
    <property type="protein sequence ID" value="KUL33064.1"/>
    <property type="molecule type" value="Genomic_DNA"/>
</dbReference>
<feature type="transmembrane region" description="Helical" evidence="7">
    <location>
        <begin position="248"/>
        <end position="270"/>
    </location>
</feature>
<dbReference type="InterPro" id="IPR017039">
    <property type="entry name" value="Virul_fac_BrkB"/>
</dbReference>
<dbReference type="AlphaFoldDB" id="A0A101JU73"/>
<keyword evidence="6 7" id="KW-0472">Membrane</keyword>